<keyword evidence="5" id="KW-1185">Reference proteome</keyword>
<dbReference type="Proteomes" id="UP001138802">
    <property type="component" value="Unassembled WGS sequence"/>
</dbReference>
<dbReference type="PANTHER" id="PTHR30007:SF0">
    <property type="entry name" value="TRANSPOSASE"/>
    <property type="match status" value="1"/>
</dbReference>
<reference evidence="4 5" key="1">
    <citation type="journal article" date="2020" name="Microorganisms">
        <title>Osmotic Adaptation and Compatible Solute Biosynthesis of Phototrophic Bacteria as Revealed from Genome Analyses.</title>
        <authorList>
            <person name="Imhoff J.F."/>
            <person name="Rahn T."/>
            <person name="Kunzel S."/>
            <person name="Keller A."/>
            <person name="Neulinger S.C."/>
        </authorList>
    </citation>
    <scope>NUCLEOTIDE SEQUENCE [LARGE SCALE GENOMIC DNA]</scope>
    <source>
        <strain evidence="4 5">DSM 21303</strain>
    </source>
</reference>
<evidence type="ECO:0000313" key="5">
    <source>
        <dbReference type="Proteomes" id="UP001138802"/>
    </source>
</evidence>
<dbReference type="GO" id="GO:0004803">
    <property type="term" value="F:transposase activity"/>
    <property type="evidence" value="ECO:0007669"/>
    <property type="project" value="InterPro"/>
</dbReference>
<feature type="compositionally biased region" description="Polar residues" evidence="1">
    <location>
        <begin position="60"/>
        <end position="73"/>
    </location>
</feature>
<dbReference type="GO" id="GO:0006313">
    <property type="term" value="P:DNA transposition"/>
    <property type="evidence" value="ECO:0007669"/>
    <property type="project" value="InterPro"/>
</dbReference>
<feature type="region of interest" description="Disordered" evidence="1">
    <location>
        <begin position="44"/>
        <end position="74"/>
    </location>
</feature>
<gene>
    <name evidence="4" type="ORF">CKO25_20315</name>
</gene>
<evidence type="ECO:0000313" key="4">
    <source>
        <dbReference type="EMBL" id="MBK1646922.1"/>
    </source>
</evidence>
<evidence type="ECO:0000259" key="3">
    <source>
        <dbReference type="Pfam" id="PF13340"/>
    </source>
</evidence>
<dbReference type="Pfam" id="PF13340">
    <property type="entry name" value="DUF4096"/>
    <property type="match status" value="1"/>
</dbReference>
<dbReference type="Pfam" id="PF01609">
    <property type="entry name" value="DDE_Tnp_1"/>
    <property type="match status" value="1"/>
</dbReference>
<organism evidence="4 5">
    <name type="scientific">Thiocapsa imhoffii</name>
    <dbReference type="NCBI Taxonomy" id="382777"/>
    <lineage>
        <taxon>Bacteria</taxon>
        <taxon>Pseudomonadati</taxon>
        <taxon>Pseudomonadota</taxon>
        <taxon>Gammaproteobacteria</taxon>
        <taxon>Chromatiales</taxon>
        <taxon>Chromatiaceae</taxon>
        <taxon>Thiocapsa</taxon>
    </lineage>
</organism>
<dbReference type="NCBIfam" id="NF033580">
    <property type="entry name" value="transpos_IS5_3"/>
    <property type="match status" value="1"/>
</dbReference>
<evidence type="ECO:0000259" key="2">
    <source>
        <dbReference type="Pfam" id="PF01609"/>
    </source>
</evidence>
<dbReference type="PANTHER" id="PTHR30007">
    <property type="entry name" value="PHP DOMAIN PROTEIN"/>
    <property type="match status" value="1"/>
</dbReference>
<proteinExistence type="predicted"/>
<feature type="non-terminal residue" evidence="4">
    <location>
        <position position="1"/>
    </location>
</feature>
<dbReference type="InterPro" id="IPR025161">
    <property type="entry name" value="IS402-like_dom"/>
</dbReference>
<dbReference type="InterPro" id="IPR002559">
    <property type="entry name" value="Transposase_11"/>
</dbReference>
<comment type="caution">
    <text evidence="4">The sequence shown here is derived from an EMBL/GenBank/DDBJ whole genome shotgun (WGS) entry which is preliminary data.</text>
</comment>
<feature type="domain" description="Transposase IS4-like" evidence="2">
    <location>
        <begin position="52"/>
        <end position="201"/>
    </location>
</feature>
<accession>A0A9X1BAF9</accession>
<dbReference type="AlphaFoldDB" id="A0A9X1BAF9"/>
<dbReference type="RefSeq" id="WP_200389763.1">
    <property type="nucleotide sequence ID" value="NZ_NRSD01000052.1"/>
</dbReference>
<dbReference type="GO" id="GO:0003677">
    <property type="term" value="F:DNA binding"/>
    <property type="evidence" value="ECO:0007669"/>
    <property type="project" value="InterPro"/>
</dbReference>
<name>A0A9X1BAF9_9GAMM</name>
<dbReference type="EMBL" id="NRSD01000052">
    <property type="protein sequence ID" value="MBK1646922.1"/>
    <property type="molecule type" value="Genomic_DNA"/>
</dbReference>
<evidence type="ECO:0000256" key="1">
    <source>
        <dbReference type="SAM" id="MobiDB-lite"/>
    </source>
</evidence>
<sequence length="221" mass="25527">NKTGCPWRYLPKDFPSYHLVNYYYNKWTHSGLLEHINAALRSRLRQRSGRNPDPSGAVIDSQSVKGTPESSIDSGFDGGKLVKGRKRHIVVDTMGCLLVVSAHAANIYDGKAARQVLMKLFVLLQSVKIIWADRGYSGRELFDWVFTQLNCHLEIVKRQKGHQGFHVLPRRWVVERTFAWLSRSRRLSKDYEREPRSSESQVYLASSRLLLRQICHNQIAY</sequence>
<feature type="domain" description="Insertion element IS402-like" evidence="3">
    <location>
        <begin position="2"/>
        <end position="36"/>
    </location>
</feature>
<protein>
    <submittedName>
        <fullName evidence="4">DDE transposase</fullName>
    </submittedName>
</protein>